<dbReference type="EMBL" id="FUZZ01000005">
    <property type="protein sequence ID" value="SKD09444.1"/>
    <property type="molecule type" value="Genomic_DNA"/>
</dbReference>
<evidence type="ECO:0008006" key="3">
    <source>
        <dbReference type="Google" id="ProtNLM"/>
    </source>
</evidence>
<evidence type="ECO:0000313" key="1">
    <source>
        <dbReference type="EMBL" id="SKD09444.1"/>
    </source>
</evidence>
<name>A0A1T5P9N0_9BACT</name>
<organism evidence="1 2">
    <name type="scientific">Chitinophaga ginsengisegetis</name>
    <dbReference type="NCBI Taxonomy" id="393003"/>
    <lineage>
        <taxon>Bacteria</taxon>
        <taxon>Pseudomonadati</taxon>
        <taxon>Bacteroidota</taxon>
        <taxon>Chitinophagia</taxon>
        <taxon>Chitinophagales</taxon>
        <taxon>Chitinophagaceae</taxon>
        <taxon>Chitinophaga</taxon>
    </lineage>
</organism>
<proteinExistence type="predicted"/>
<dbReference type="AlphaFoldDB" id="A0A1T5P9N0"/>
<protein>
    <recommendedName>
        <fullName evidence="3">Lipoprotein</fullName>
    </recommendedName>
</protein>
<evidence type="ECO:0000313" key="2">
    <source>
        <dbReference type="Proteomes" id="UP000190166"/>
    </source>
</evidence>
<sequence length="190" mass="20686">MKQHLFPLLLLVGLAVGCKNQPSAGTAKPGTATKNDCNQVTDSVGRVLVNLVTARQRIQSYDSLCRLHWKGAEPIEAYTIRAVDLLAAMGLPPELADSSICRFKHIRVYLGFQDKVGFKLYVVPVDNACMKGKDPAKWNAGTDVILDKDANPILANIDSTGIAAYDKYVLDLNAPCPNTCPEPGPLKEHR</sequence>
<reference evidence="1 2" key="1">
    <citation type="submission" date="2017-02" db="EMBL/GenBank/DDBJ databases">
        <authorList>
            <person name="Peterson S.W."/>
        </authorList>
    </citation>
    <scope>NUCLEOTIDE SEQUENCE [LARGE SCALE GENOMIC DNA]</scope>
    <source>
        <strain evidence="1 2">DSM 18108</strain>
    </source>
</reference>
<gene>
    <name evidence="1" type="ORF">SAMN05660461_5333</name>
</gene>
<dbReference type="RefSeq" id="WP_079472609.1">
    <property type="nucleotide sequence ID" value="NZ_FUZZ01000005.1"/>
</dbReference>
<dbReference type="STRING" id="393003.SAMN05660461_5333"/>
<keyword evidence="2" id="KW-1185">Reference proteome</keyword>
<accession>A0A1T5P9N0</accession>
<dbReference type="Proteomes" id="UP000190166">
    <property type="component" value="Unassembled WGS sequence"/>
</dbReference>
<dbReference type="PROSITE" id="PS51257">
    <property type="entry name" value="PROKAR_LIPOPROTEIN"/>
    <property type="match status" value="1"/>
</dbReference>